<organism evidence="2 3">
    <name type="scientific">Xenopus laevis</name>
    <name type="common">African clawed frog</name>
    <dbReference type="NCBI Taxonomy" id="8355"/>
    <lineage>
        <taxon>Eukaryota</taxon>
        <taxon>Metazoa</taxon>
        <taxon>Chordata</taxon>
        <taxon>Craniata</taxon>
        <taxon>Vertebrata</taxon>
        <taxon>Euteleostomi</taxon>
        <taxon>Amphibia</taxon>
        <taxon>Batrachia</taxon>
        <taxon>Anura</taxon>
        <taxon>Pipoidea</taxon>
        <taxon>Pipidae</taxon>
        <taxon>Xenopodinae</taxon>
        <taxon>Xenopus</taxon>
        <taxon>Xenopus</taxon>
    </lineage>
</organism>
<protein>
    <submittedName>
        <fullName evidence="2">Uncharacterized protein</fullName>
    </submittedName>
</protein>
<accession>A0A974C5D7</accession>
<evidence type="ECO:0000313" key="2">
    <source>
        <dbReference type="EMBL" id="OCT66985.1"/>
    </source>
</evidence>
<dbReference type="AlphaFoldDB" id="A0A974C5D7"/>
<dbReference type="EMBL" id="CM004480">
    <property type="protein sequence ID" value="OCT66984.1"/>
    <property type="molecule type" value="Genomic_DNA"/>
</dbReference>
<evidence type="ECO:0000313" key="1">
    <source>
        <dbReference type="EMBL" id="OCT66984.1"/>
    </source>
</evidence>
<proteinExistence type="predicted"/>
<evidence type="ECO:0000313" key="3">
    <source>
        <dbReference type="Proteomes" id="UP000694892"/>
    </source>
</evidence>
<dbReference type="Proteomes" id="UP000694892">
    <property type="component" value="Chromosome 8L"/>
</dbReference>
<dbReference type="EMBL" id="CM004480">
    <property type="protein sequence ID" value="OCT66985.1"/>
    <property type="molecule type" value="Genomic_DNA"/>
</dbReference>
<name>A0A974C5D7_XENLA</name>
<reference evidence="3" key="1">
    <citation type="journal article" date="2016" name="Nature">
        <title>Genome evolution in the allotetraploid frog Xenopus laevis.</title>
        <authorList>
            <person name="Session A.M."/>
            <person name="Uno Y."/>
            <person name="Kwon T."/>
            <person name="Chapman J.A."/>
            <person name="Toyoda A."/>
            <person name="Takahashi S."/>
            <person name="Fukui A."/>
            <person name="Hikosaka A."/>
            <person name="Suzuki A."/>
            <person name="Kondo M."/>
            <person name="van Heeringen S.J."/>
            <person name="Quigley I."/>
            <person name="Heinz S."/>
            <person name="Ogino H."/>
            <person name="Ochi H."/>
            <person name="Hellsten U."/>
            <person name="Lyons J.B."/>
            <person name="Simakov O."/>
            <person name="Putnam N."/>
            <person name="Stites J."/>
            <person name="Kuroki Y."/>
            <person name="Tanaka T."/>
            <person name="Michiue T."/>
            <person name="Watanabe M."/>
            <person name="Bogdanovic O."/>
            <person name="Lister R."/>
            <person name="Georgiou G."/>
            <person name="Paranjpe S.S."/>
            <person name="van Kruijsbergen I."/>
            <person name="Shu S."/>
            <person name="Carlson J."/>
            <person name="Kinoshita T."/>
            <person name="Ohta Y."/>
            <person name="Mawaribuchi S."/>
            <person name="Jenkins J."/>
            <person name="Grimwood J."/>
            <person name="Schmutz J."/>
            <person name="Mitros T."/>
            <person name="Mozaffari S.V."/>
            <person name="Suzuki Y."/>
            <person name="Haramoto Y."/>
            <person name="Yamamoto T.S."/>
            <person name="Takagi C."/>
            <person name="Heald R."/>
            <person name="Miller K."/>
            <person name="Haudenschild C."/>
            <person name="Kitzman J."/>
            <person name="Nakayama T."/>
            <person name="Izutsu Y."/>
            <person name="Robert J."/>
            <person name="Fortriede J."/>
            <person name="Burns K."/>
            <person name="Lotay V."/>
            <person name="Karimi K."/>
            <person name="Yasuoka Y."/>
            <person name="Dichmann D.S."/>
            <person name="Flajnik M.F."/>
            <person name="Houston D.W."/>
            <person name="Shendure J."/>
            <person name="DuPasquier L."/>
            <person name="Vize P.D."/>
            <person name="Zorn A.M."/>
            <person name="Ito M."/>
            <person name="Marcotte E.M."/>
            <person name="Wallingford J.B."/>
            <person name="Ito Y."/>
            <person name="Asashima M."/>
            <person name="Ueno N."/>
            <person name="Matsuda Y."/>
            <person name="Veenstra G.J."/>
            <person name="Fujiyama A."/>
            <person name="Harland R.M."/>
            <person name="Taira M."/>
            <person name="Rokhsar D.S."/>
        </authorList>
    </citation>
    <scope>NUCLEOTIDE SEQUENCE [LARGE SCALE GENOMIC DNA]</scope>
    <source>
        <strain evidence="3">J</strain>
    </source>
</reference>
<gene>
    <name evidence="1" type="ORF">XELAEV_18038266mg</name>
    <name evidence="2" type="ORF">XELAEV_18038267mg</name>
</gene>
<reference evidence="2" key="2">
    <citation type="submission" date="2016-05" db="EMBL/GenBank/DDBJ databases">
        <title>WGS assembly of Xenopus laevis.</title>
        <authorList>
            <person name="Session A."/>
            <person name="Uno Y."/>
            <person name="Kwon T."/>
            <person name="Chapman J."/>
            <person name="Toyoda A."/>
            <person name="Takahashi S."/>
            <person name="Fukui A."/>
            <person name="Hikosaka A."/>
            <person name="Putnam N."/>
            <person name="Stites J."/>
            <person name="Van Heeringen S."/>
            <person name="Quigley I."/>
            <person name="Heinz S."/>
            <person name="Hellsten U."/>
            <person name="Lyons J."/>
            <person name="Suzuki A."/>
            <person name="Kondo M."/>
            <person name="Ogino H."/>
            <person name="Ochi H."/>
            <person name="Bogdanovic O."/>
            <person name="Lister R."/>
            <person name="Georgiou G."/>
            <person name="Paranjpe S."/>
            <person name="Van Kruijsbergen I."/>
            <person name="Mozaffari S."/>
            <person name="Shu S."/>
            <person name="Schmutz J."/>
            <person name="Jenkins J."/>
            <person name="Grimwood J."/>
            <person name="Carlson J."/>
            <person name="Mitros T."/>
            <person name="Simakov O."/>
            <person name="Heald R."/>
            <person name="Miller K."/>
            <person name="Haudenschild C."/>
            <person name="Kuroki Y."/>
            <person name="Tanaka T."/>
            <person name="Michiue T."/>
            <person name="Watanabe M."/>
            <person name="Kinoshita T."/>
            <person name="Ohta Y."/>
            <person name="Mawaribuchi S."/>
            <person name="Suzuki Y."/>
            <person name="Haramoto Y."/>
            <person name="Yamamoto T."/>
            <person name="Takagi C."/>
            <person name="Kitzman J."/>
            <person name="Shendure J."/>
            <person name="Nakayama T."/>
            <person name="Izutsu Y."/>
            <person name="Robert J."/>
            <person name="Dichmann D."/>
            <person name="Flajnik M."/>
            <person name="Houston D."/>
            <person name="Marcotte E."/>
            <person name="Wallingford J."/>
            <person name="Ito Y."/>
            <person name="Asashima M."/>
            <person name="Ueno N."/>
            <person name="Matsuda Y."/>
            <person name="Jan Veenstra G."/>
            <person name="Fujiyama A."/>
            <person name="Harland R."/>
            <person name="Taira M."/>
            <person name="Rokhsar D.S."/>
        </authorList>
    </citation>
    <scope>NUCLEOTIDE SEQUENCE</scope>
    <source>
        <strain evidence="2">J</strain>
        <tissue evidence="2">Blood</tissue>
    </source>
</reference>
<sequence length="53" mass="5842">MQLTSILSPVSNRFNLSLPACSYPLKSSPYSTGLTFPCLHAAHPHNLIFIKQV</sequence>